<comment type="caution">
    <text evidence="3">The sequence shown here is derived from an EMBL/GenBank/DDBJ whole genome shotgun (WGS) entry which is preliminary data.</text>
</comment>
<dbReference type="Proteomes" id="UP000657006">
    <property type="component" value="Unassembled WGS sequence"/>
</dbReference>
<evidence type="ECO:0000313" key="4">
    <source>
        <dbReference type="Proteomes" id="UP000657006"/>
    </source>
</evidence>
<feature type="transmembrane region" description="Helical" evidence="1">
    <location>
        <begin position="35"/>
        <end position="55"/>
    </location>
</feature>
<proteinExistence type="predicted"/>
<feature type="transmembrane region" description="Helical" evidence="1">
    <location>
        <begin position="131"/>
        <end position="153"/>
    </location>
</feature>
<keyword evidence="4" id="KW-1185">Reference proteome</keyword>
<gene>
    <name evidence="3" type="ORF">H8730_08880</name>
</gene>
<dbReference type="Pfam" id="PF12773">
    <property type="entry name" value="DZR"/>
    <property type="match status" value="1"/>
</dbReference>
<dbReference type="RefSeq" id="WP_177717974.1">
    <property type="nucleotide sequence ID" value="NZ_JACRSQ010000011.1"/>
</dbReference>
<name>A0A926DTT8_9FIRM</name>
<feature type="transmembrane region" description="Helical" evidence="1">
    <location>
        <begin position="5"/>
        <end position="23"/>
    </location>
</feature>
<protein>
    <submittedName>
        <fullName evidence="3">Zinc ribbon domain-containing protein</fullName>
    </submittedName>
</protein>
<evidence type="ECO:0000313" key="3">
    <source>
        <dbReference type="EMBL" id="MBC8543657.1"/>
    </source>
</evidence>
<sequence length="285" mass="31633">MLIPIILLVLMVMLPIAIGIYVYRDAKNRSMNAALWTLVAIFAPGFIGLIIYLVVRSEHSALHCPQCSAPVQERFAVCPRCGVPLKDHCRKCDFPLEQDWSVCPNCGEPIPPEQRESMSVRAKTDTGIKKLLALVIIAPTLFCILLVVGVSAYSAGGVSQSVSATMSLDDPSLENQQIRSWIDGCDGAGEGIYVLKAVSKEGDAVQTQYLIYRNDGHYDVDASISMGGWLSKSRVTIRFRDGEEAQDYSLFYYECTGDKEIDIRIRQFNRSVKFRMETAEAIPLP</sequence>
<evidence type="ECO:0000256" key="1">
    <source>
        <dbReference type="SAM" id="Phobius"/>
    </source>
</evidence>
<dbReference type="InterPro" id="IPR025874">
    <property type="entry name" value="DZR"/>
</dbReference>
<organism evidence="3 4">
    <name type="scientific">Bianquea renquensis</name>
    <dbReference type="NCBI Taxonomy" id="2763661"/>
    <lineage>
        <taxon>Bacteria</taxon>
        <taxon>Bacillati</taxon>
        <taxon>Bacillota</taxon>
        <taxon>Clostridia</taxon>
        <taxon>Eubacteriales</taxon>
        <taxon>Bianqueaceae</taxon>
        <taxon>Bianquea</taxon>
    </lineage>
</organism>
<keyword evidence="1" id="KW-0472">Membrane</keyword>
<reference evidence="3" key="1">
    <citation type="submission" date="2020-08" db="EMBL/GenBank/DDBJ databases">
        <title>Genome public.</title>
        <authorList>
            <person name="Liu C."/>
            <person name="Sun Q."/>
        </authorList>
    </citation>
    <scope>NUCLEOTIDE SEQUENCE</scope>
    <source>
        <strain evidence="3">NSJ-32</strain>
    </source>
</reference>
<evidence type="ECO:0000259" key="2">
    <source>
        <dbReference type="Pfam" id="PF12773"/>
    </source>
</evidence>
<accession>A0A926DTT8</accession>
<dbReference type="EMBL" id="JACRSQ010000011">
    <property type="protein sequence ID" value="MBC8543657.1"/>
    <property type="molecule type" value="Genomic_DNA"/>
</dbReference>
<keyword evidence="1" id="KW-1133">Transmembrane helix</keyword>
<feature type="domain" description="DZANK-type" evidence="2">
    <location>
        <begin position="64"/>
        <end position="107"/>
    </location>
</feature>
<dbReference type="AlphaFoldDB" id="A0A926DTT8"/>
<keyword evidence="1" id="KW-0812">Transmembrane</keyword>